<protein>
    <submittedName>
        <fullName evidence="3">O(6)-alkylguanine repair protein YbaZ</fullName>
    </submittedName>
</protein>
<dbReference type="Proteomes" id="UP000248395">
    <property type="component" value="Unassembled WGS sequence"/>
</dbReference>
<feature type="domain" description="Methylated-DNA-[protein]-cysteine S-methyltransferase DNA binding" evidence="2">
    <location>
        <begin position="4"/>
        <end position="85"/>
    </location>
</feature>
<dbReference type="OrthoDB" id="9132167at2"/>
<dbReference type="AlphaFoldDB" id="A0A318JNQ2"/>
<dbReference type="Pfam" id="PF01035">
    <property type="entry name" value="DNA_binding_1"/>
    <property type="match status" value="1"/>
</dbReference>
<dbReference type="InterPro" id="IPR036388">
    <property type="entry name" value="WH-like_DNA-bd_sf"/>
</dbReference>
<dbReference type="GO" id="GO:0003824">
    <property type="term" value="F:catalytic activity"/>
    <property type="evidence" value="ECO:0007669"/>
    <property type="project" value="InterPro"/>
</dbReference>
<gene>
    <name evidence="3" type="ORF">DFR38_103210</name>
</gene>
<evidence type="ECO:0000259" key="2">
    <source>
        <dbReference type="Pfam" id="PF01035"/>
    </source>
</evidence>
<name>A0A318JNQ2_9NEIS</name>
<organism evidence="3 4">
    <name type="scientific">Aquitalea magnusonii</name>
    <dbReference type="NCBI Taxonomy" id="332411"/>
    <lineage>
        <taxon>Bacteria</taxon>
        <taxon>Pseudomonadati</taxon>
        <taxon>Pseudomonadota</taxon>
        <taxon>Betaproteobacteria</taxon>
        <taxon>Neisseriales</taxon>
        <taxon>Chromobacteriaceae</taxon>
        <taxon>Aquitalea</taxon>
    </lineage>
</organism>
<dbReference type="InterPro" id="IPR052520">
    <property type="entry name" value="ATL_DNA_repair"/>
</dbReference>
<accession>A0A318JNQ2</accession>
<keyword evidence="4" id="KW-1185">Reference proteome</keyword>
<evidence type="ECO:0000256" key="1">
    <source>
        <dbReference type="ARBA" id="ARBA00022763"/>
    </source>
</evidence>
<dbReference type="GO" id="GO:0006281">
    <property type="term" value="P:DNA repair"/>
    <property type="evidence" value="ECO:0007669"/>
    <property type="project" value="InterPro"/>
</dbReference>
<keyword evidence="1" id="KW-0227">DNA damage</keyword>
<dbReference type="PANTHER" id="PTHR42942">
    <property type="entry name" value="6-O-METHYLGUANINE DNA METHYLTRANSFERASE"/>
    <property type="match status" value="1"/>
</dbReference>
<dbReference type="SUPFAM" id="SSF46767">
    <property type="entry name" value="Methylated DNA-protein cysteine methyltransferase, C-terminal domain"/>
    <property type="match status" value="1"/>
</dbReference>
<reference evidence="3 4" key="1">
    <citation type="submission" date="2018-05" db="EMBL/GenBank/DDBJ databases">
        <title>Genomic Encyclopedia of Type Strains, Phase IV (KMG-IV): sequencing the most valuable type-strain genomes for metagenomic binning, comparative biology and taxonomic classification.</title>
        <authorList>
            <person name="Goeker M."/>
        </authorList>
    </citation>
    <scope>NUCLEOTIDE SEQUENCE [LARGE SCALE GENOMIC DNA]</scope>
    <source>
        <strain evidence="3 4">DSM 25134</strain>
    </source>
</reference>
<sequence length="111" mass="12016">MSPAFEHAVLQLVGQIPPGRVSSYGVLAQLAGFPRHARHVGKLLGSLPDGHALPWHRVVNGAGRLSRPGTEQADWQRVLLEQEGIEFAASGSISLLRYGWPDSAYLPANVR</sequence>
<dbReference type="Gene3D" id="1.10.10.10">
    <property type="entry name" value="Winged helix-like DNA-binding domain superfamily/Winged helix DNA-binding domain"/>
    <property type="match status" value="1"/>
</dbReference>
<evidence type="ECO:0000313" key="3">
    <source>
        <dbReference type="EMBL" id="PXX50030.1"/>
    </source>
</evidence>
<dbReference type="RefSeq" id="WP_059285794.1">
    <property type="nucleotide sequence ID" value="NZ_LNQU01000041.1"/>
</dbReference>
<dbReference type="CDD" id="cd06445">
    <property type="entry name" value="ATase"/>
    <property type="match status" value="1"/>
</dbReference>
<proteinExistence type="predicted"/>
<dbReference type="PANTHER" id="PTHR42942:SF1">
    <property type="entry name" value="ALKYLTRANSFERASE-LIKE PROTEIN 1"/>
    <property type="match status" value="1"/>
</dbReference>
<dbReference type="InterPro" id="IPR014048">
    <property type="entry name" value="MethylDNA_cys_MeTrfase_DNA-bd"/>
</dbReference>
<dbReference type="EMBL" id="QJKC01000003">
    <property type="protein sequence ID" value="PXX50030.1"/>
    <property type="molecule type" value="Genomic_DNA"/>
</dbReference>
<evidence type="ECO:0000313" key="4">
    <source>
        <dbReference type="Proteomes" id="UP000248395"/>
    </source>
</evidence>
<comment type="caution">
    <text evidence="3">The sequence shown here is derived from an EMBL/GenBank/DDBJ whole genome shotgun (WGS) entry which is preliminary data.</text>
</comment>
<dbReference type="InterPro" id="IPR036217">
    <property type="entry name" value="MethylDNA_cys_MeTrfase_DNAb"/>
</dbReference>